<sequence>MQFDTIDTTKIALFRSLFRGRENVYARYWTNPTPAKSGYSPVYRLNNQSEPLTDTVVQSHLSGNQTIGIYPLLSDNTTYFLAIDFDKLNWLKESTALLQIASKHTIPGYLERSRSGNGGHVWFFFDTNIPAWKARQLGKLLLSEANIISKKTFDRMFPSQDEHTGKGLGNLIALPLQGKAVMQKNMIFIDDTGEPRPDQWSFLQTCRKISLTLIDTVLRVQPTPIPVAKTKLPEISSHTDEPEDSVKTTQTQEVKLILGNEIFIPELYLPDVLYKLLKSKLNFPNPQFYELERRGYSTWNTQRFLKHIEKIENGILVPAGILSEIETFVKNHNLTLQTENQQTTNTSIRFSTTLALRPEQQKIAKQLLTHDRVVLEAHPAFGKTMVALYCMKRRGQKTLIIVHTMALLAQWIKRIVEWFALKTDDLGIIGENKWQIGKKITVASYQTLARRGTQELKNIFGHIIVDECHHVPAHTFTNVIKQLSSGYVLGLTATAFRKDQLERLMNFYIGPTIKANNEKPSAEQPTQPTVETKLITKKTSFHYIHKQPQEFSDLASLLIADEARNIQIATDVAEALRAGTKCLVLSERIEHCQTLLAAIRKEAKGIHGAIAESNMTKNKREQLMNRIHQEQFQLLIATGKLIGEGFDWPELTHLFLAFPFSWKGKLIQYVGRVQRSSEGKEMAYVYDYVDFEISMLKIMYFKRLRTYRMLGLSKDKPHITKRKISENQLELF</sequence>
<dbReference type="GO" id="GO:0004386">
    <property type="term" value="F:helicase activity"/>
    <property type="evidence" value="ECO:0007669"/>
    <property type="project" value="UniProtKB-KW"/>
</dbReference>
<dbReference type="GO" id="GO:0003677">
    <property type="term" value="F:DNA binding"/>
    <property type="evidence" value="ECO:0007669"/>
    <property type="project" value="InterPro"/>
</dbReference>
<comment type="caution">
    <text evidence="6">The sequence shown here is derived from an EMBL/GenBank/DDBJ whole genome shotgun (WGS) entry which is preliminary data.</text>
</comment>
<accession>A0A1F6AWJ5</accession>
<proteinExistence type="predicted"/>
<feature type="domain" description="Helicase ATP-binding" evidence="5">
    <location>
        <begin position="364"/>
        <end position="513"/>
    </location>
</feature>
<evidence type="ECO:0000256" key="2">
    <source>
        <dbReference type="ARBA" id="ARBA00022801"/>
    </source>
</evidence>
<reference evidence="6 7" key="1">
    <citation type="journal article" date="2016" name="Nat. Commun.">
        <title>Thousands of microbial genomes shed light on interconnected biogeochemical processes in an aquifer system.</title>
        <authorList>
            <person name="Anantharaman K."/>
            <person name="Brown C.T."/>
            <person name="Hug L.A."/>
            <person name="Sharon I."/>
            <person name="Castelle C.J."/>
            <person name="Probst A.J."/>
            <person name="Thomas B.C."/>
            <person name="Singh A."/>
            <person name="Wilkins M.J."/>
            <person name="Karaoz U."/>
            <person name="Brodie E.L."/>
            <person name="Williams K.H."/>
            <person name="Hubbard S.S."/>
            <person name="Banfield J.F."/>
        </authorList>
    </citation>
    <scope>NUCLEOTIDE SEQUENCE [LARGE SCALE GENOMIC DNA]</scope>
</reference>
<dbReference type="SUPFAM" id="SSF52540">
    <property type="entry name" value="P-loop containing nucleoside triphosphate hydrolases"/>
    <property type="match status" value="2"/>
</dbReference>
<dbReference type="SMART" id="SM00487">
    <property type="entry name" value="DEXDc"/>
    <property type="match status" value="1"/>
</dbReference>
<protein>
    <recommendedName>
        <fullName evidence="5">Helicase ATP-binding domain-containing protein</fullName>
    </recommendedName>
</protein>
<dbReference type="CDD" id="cd18785">
    <property type="entry name" value="SF2_C"/>
    <property type="match status" value="1"/>
</dbReference>
<dbReference type="InterPro" id="IPR054347">
    <property type="entry name" value="TOTE_primase"/>
</dbReference>
<dbReference type="InterPro" id="IPR001650">
    <property type="entry name" value="Helicase_C-like"/>
</dbReference>
<evidence type="ECO:0000256" key="1">
    <source>
        <dbReference type="ARBA" id="ARBA00022741"/>
    </source>
</evidence>
<dbReference type="PANTHER" id="PTHR11274">
    <property type="entry name" value="RAD25/XP-B DNA REPAIR HELICASE"/>
    <property type="match status" value="1"/>
</dbReference>
<dbReference type="Gene3D" id="3.40.50.300">
    <property type="entry name" value="P-loop containing nucleotide triphosphate hydrolases"/>
    <property type="match status" value="2"/>
</dbReference>
<dbReference type="InterPro" id="IPR006935">
    <property type="entry name" value="Helicase/UvrB_N"/>
</dbReference>
<dbReference type="InterPro" id="IPR014001">
    <property type="entry name" value="Helicase_ATP-bd"/>
</dbReference>
<dbReference type="CDD" id="cd17926">
    <property type="entry name" value="DEXHc_RE"/>
    <property type="match status" value="1"/>
</dbReference>
<dbReference type="Proteomes" id="UP000178461">
    <property type="component" value="Unassembled WGS sequence"/>
</dbReference>
<dbReference type="PANTHER" id="PTHR11274:SF0">
    <property type="entry name" value="GENERAL TRANSCRIPTION AND DNA REPAIR FACTOR IIH HELICASE SUBUNIT XPB"/>
    <property type="match status" value="1"/>
</dbReference>
<dbReference type="PROSITE" id="PS51192">
    <property type="entry name" value="HELICASE_ATP_BIND_1"/>
    <property type="match status" value="1"/>
</dbReference>
<dbReference type="EMBL" id="MFJW01000038">
    <property type="protein sequence ID" value="OGG28998.1"/>
    <property type="molecule type" value="Genomic_DNA"/>
</dbReference>
<name>A0A1F6AWJ5_9BACT</name>
<evidence type="ECO:0000259" key="5">
    <source>
        <dbReference type="PROSITE" id="PS51192"/>
    </source>
</evidence>
<dbReference type="InterPro" id="IPR050615">
    <property type="entry name" value="ATP-dep_DNA_Helicase"/>
</dbReference>
<dbReference type="GO" id="GO:0016787">
    <property type="term" value="F:hydrolase activity"/>
    <property type="evidence" value="ECO:0007669"/>
    <property type="project" value="UniProtKB-KW"/>
</dbReference>
<dbReference type="Pfam" id="PF22548">
    <property type="entry name" value="AEP-TOTE"/>
    <property type="match status" value="1"/>
</dbReference>
<dbReference type="Pfam" id="PF00271">
    <property type="entry name" value="Helicase_C"/>
    <property type="match status" value="1"/>
</dbReference>
<dbReference type="Pfam" id="PF04851">
    <property type="entry name" value="ResIII"/>
    <property type="match status" value="1"/>
</dbReference>
<keyword evidence="1" id="KW-0547">Nucleotide-binding</keyword>
<evidence type="ECO:0000256" key="3">
    <source>
        <dbReference type="ARBA" id="ARBA00022806"/>
    </source>
</evidence>
<keyword evidence="4" id="KW-0067">ATP-binding</keyword>
<dbReference type="GO" id="GO:0005524">
    <property type="term" value="F:ATP binding"/>
    <property type="evidence" value="ECO:0007669"/>
    <property type="project" value="UniProtKB-KW"/>
</dbReference>
<keyword evidence="2" id="KW-0378">Hydrolase</keyword>
<dbReference type="InterPro" id="IPR027417">
    <property type="entry name" value="P-loop_NTPase"/>
</dbReference>
<evidence type="ECO:0000313" key="7">
    <source>
        <dbReference type="Proteomes" id="UP000178461"/>
    </source>
</evidence>
<gene>
    <name evidence="6" type="ORF">A2971_03775</name>
</gene>
<organism evidence="6 7">
    <name type="scientific">Candidatus Gottesmanbacteria bacterium RIFCSPLOWO2_01_FULL_46_21</name>
    <dbReference type="NCBI Taxonomy" id="1798393"/>
    <lineage>
        <taxon>Bacteria</taxon>
        <taxon>Candidatus Gottesmaniibacteriota</taxon>
    </lineage>
</organism>
<dbReference type="AlphaFoldDB" id="A0A1F6AWJ5"/>
<evidence type="ECO:0000313" key="6">
    <source>
        <dbReference type="EMBL" id="OGG28998.1"/>
    </source>
</evidence>
<evidence type="ECO:0000256" key="4">
    <source>
        <dbReference type="ARBA" id="ARBA00022840"/>
    </source>
</evidence>
<keyword evidence="3" id="KW-0347">Helicase</keyword>